<proteinExistence type="predicted"/>
<dbReference type="AlphaFoldDB" id="A0A4R4WPA0"/>
<dbReference type="RefSeq" id="WP_132514819.1">
    <property type="nucleotide sequence ID" value="NZ_SMKP01000113.1"/>
</dbReference>
<keyword evidence="2" id="KW-1185">Reference proteome</keyword>
<gene>
    <name evidence="1" type="ORF">E1294_32630</name>
</gene>
<name>A0A4R4WPA0_9ACTN</name>
<dbReference type="Proteomes" id="UP000294543">
    <property type="component" value="Unassembled WGS sequence"/>
</dbReference>
<dbReference type="EMBL" id="SMKP01000113">
    <property type="protein sequence ID" value="TDD16060.1"/>
    <property type="molecule type" value="Genomic_DNA"/>
</dbReference>
<evidence type="ECO:0000313" key="1">
    <source>
        <dbReference type="EMBL" id="TDD16060.1"/>
    </source>
</evidence>
<accession>A0A4R4WPA0</accession>
<sequence>MDVLAVVEPVDVAGFLEAAAVSADEPHRNGPECVLSGGWIERQHQPWVSNSAAYTAIIVTSCWQAVKKSAAQEVDPYGGSPLGRRIEPFLLEDLPDRGRSDSAVGSCMDVFMMWTTVLDNSVGSGAESVWIKRLLVWSAGEFARAGSR</sequence>
<comment type="caution">
    <text evidence="1">The sequence shown here is derived from an EMBL/GenBank/DDBJ whole genome shotgun (WGS) entry which is preliminary data.</text>
</comment>
<reference evidence="1 2" key="1">
    <citation type="submission" date="2019-03" db="EMBL/GenBank/DDBJ databases">
        <title>Draft genome sequences of novel Actinobacteria.</title>
        <authorList>
            <person name="Sahin N."/>
            <person name="Ay H."/>
            <person name="Saygin H."/>
        </authorList>
    </citation>
    <scope>NUCLEOTIDE SEQUENCE [LARGE SCALE GENOMIC DNA]</scope>
    <source>
        <strain evidence="1 2">KC712</strain>
    </source>
</reference>
<protein>
    <submittedName>
        <fullName evidence="1">Uncharacterized protein</fullName>
    </submittedName>
</protein>
<evidence type="ECO:0000313" key="2">
    <source>
        <dbReference type="Proteomes" id="UP000294543"/>
    </source>
</evidence>
<organism evidence="1 2">
    <name type="scientific">Nonomuraea diastatica</name>
    <dbReference type="NCBI Taxonomy" id="1848329"/>
    <lineage>
        <taxon>Bacteria</taxon>
        <taxon>Bacillati</taxon>
        <taxon>Actinomycetota</taxon>
        <taxon>Actinomycetes</taxon>
        <taxon>Streptosporangiales</taxon>
        <taxon>Streptosporangiaceae</taxon>
        <taxon>Nonomuraea</taxon>
    </lineage>
</organism>